<dbReference type="AlphaFoldDB" id="A0A1C4TX47"/>
<gene>
    <name evidence="1" type="ORF">GA0070216_10156</name>
</gene>
<accession>A0A1C4TX47</accession>
<reference evidence="2" key="1">
    <citation type="submission" date="2016-06" db="EMBL/GenBank/DDBJ databases">
        <authorList>
            <person name="Varghese N."/>
            <person name="Submissions Spin"/>
        </authorList>
    </citation>
    <scope>NUCLEOTIDE SEQUENCE [LARGE SCALE GENOMIC DNA]</scope>
    <source>
        <strain evidence="2">DSM 44100</strain>
    </source>
</reference>
<name>A0A1C4TX47_9ACTN</name>
<proteinExistence type="predicted"/>
<dbReference type="EMBL" id="FMCU01000001">
    <property type="protein sequence ID" value="SCE64010.1"/>
    <property type="molecule type" value="Genomic_DNA"/>
</dbReference>
<sequence length="43" mass="4637">MDAAYPDDRTAAVREAFRGKPPSPRAAPPLLPLSPVIKKFVSC</sequence>
<keyword evidence="2" id="KW-1185">Reference proteome</keyword>
<protein>
    <submittedName>
        <fullName evidence="1">Uncharacterized protein</fullName>
    </submittedName>
</protein>
<evidence type="ECO:0000313" key="1">
    <source>
        <dbReference type="EMBL" id="SCE64010.1"/>
    </source>
</evidence>
<dbReference type="Proteomes" id="UP000198797">
    <property type="component" value="Unassembled WGS sequence"/>
</dbReference>
<evidence type="ECO:0000313" key="2">
    <source>
        <dbReference type="Proteomes" id="UP000198797"/>
    </source>
</evidence>
<organism evidence="1 2">
    <name type="scientific">Micromonospora matsumotoense</name>
    <dbReference type="NCBI Taxonomy" id="121616"/>
    <lineage>
        <taxon>Bacteria</taxon>
        <taxon>Bacillati</taxon>
        <taxon>Actinomycetota</taxon>
        <taxon>Actinomycetes</taxon>
        <taxon>Micromonosporales</taxon>
        <taxon>Micromonosporaceae</taxon>
        <taxon>Micromonospora</taxon>
    </lineage>
</organism>